<dbReference type="InterPro" id="IPR014748">
    <property type="entry name" value="Enoyl-CoA_hydra_C"/>
</dbReference>
<comment type="function">
    <text evidence="5">May play a role in fatty acid biosynthesis and insulin sensitivity.</text>
</comment>
<dbReference type="InterPro" id="IPR029045">
    <property type="entry name" value="ClpP/crotonase-like_dom_sf"/>
</dbReference>
<dbReference type="Proteomes" id="UP000234882">
    <property type="component" value="Chromosome"/>
</dbReference>
<keyword evidence="4" id="KW-0443">Lipid metabolism</keyword>
<dbReference type="InterPro" id="IPR052377">
    <property type="entry name" value="Mitochondrial_ECH-domain"/>
</dbReference>
<dbReference type="InterPro" id="IPR001753">
    <property type="entry name" value="Enoyl-CoA_hydra/iso"/>
</dbReference>
<feature type="region of interest" description="Disordered" evidence="7">
    <location>
        <begin position="255"/>
        <end position="277"/>
    </location>
</feature>
<keyword evidence="3" id="KW-0809">Transit peptide</keyword>
<protein>
    <recommendedName>
        <fullName evidence="6">Enoyl-CoA hydratase domain-containing protein 3, mitochondrial</fullName>
    </recommendedName>
</protein>
<dbReference type="Pfam" id="PF00378">
    <property type="entry name" value="ECH_1"/>
    <property type="match status" value="1"/>
</dbReference>
<evidence type="ECO:0000256" key="2">
    <source>
        <dbReference type="ARBA" id="ARBA00022832"/>
    </source>
</evidence>
<dbReference type="RefSeq" id="WP_101498321.1">
    <property type="nucleotide sequence ID" value="NZ_CP025583.1"/>
</dbReference>
<evidence type="ECO:0000256" key="5">
    <source>
        <dbReference type="ARBA" id="ARBA00037410"/>
    </source>
</evidence>
<proteinExistence type="inferred from homology"/>
<evidence type="ECO:0000256" key="4">
    <source>
        <dbReference type="ARBA" id="ARBA00023098"/>
    </source>
</evidence>
<dbReference type="CDD" id="cd06558">
    <property type="entry name" value="crotonase-like"/>
    <property type="match status" value="1"/>
</dbReference>
<evidence type="ECO:0000256" key="1">
    <source>
        <dbReference type="ARBA" id="ARBA00005254"/>
    </source>
</evidence>
<dbReference type="Gene3D" id="3.90.226.10">
    <property type="entry name" value="2-enoyl-CoA Hydratase, Chain A, domain 1"/>
    <property type="match status" value="1"/>
</dbReference>
<name>A0A2K9MEK2_9RHOB</name>
<dbReference type="PANTHER" id="PTHR43602:SF1">
    <property type="entry name" value="ENOYL-COA HYDRATASE DOMAIN-CONTAINING PROTEIN 3, MITOCHONDRIAL"/>
    <property type="match status" value="1"/>
</dbReference>
<dbReference type="Gene3D" id="1.10.12.10">
    <property type="entry name" value="Lyase 2-enoyl-coa Hydratase, Chain A, domain 2"/>
    <property type="match status" value="1"/>
</dbReference>
<keyword evidence="9" id="KW-1185">Reference proteome</keyword>
<reference evidence="9" key="1">
    <citation type="submission" date="2017-12" db="EMBL/GenBank/DDBJ databases">
        <title>Genomic analysis of Paracoccus sp. CBA4604.</title>
        <authorList>
            <person name="Roh S.W."/>
            <person name="Kim J.Y."/>
            <person name="Kim J.S."/>
        </authorList>
    </citation>
    <scope>NUCLEOTIDE SEQUENCE [LARGE SCALE GENOMIC DNA]</scope>
    <source>
        <strain evidence="9">CBA4604</strain>
    </source>
</reference>
<evidence type="ECO:0000256" key="3">
    <source>
        <dbReference type="ARBA" id="ARBA00022946"/>
    </source>
</evidence>
<keyword evidence="2" id="KW-0276">Fatty acid metabolism</keyword>
<dbReference type="SUPFAM" id="SSF52096">
    <property type="entry name" value="ClpP/crotonase"/>
    <property type="match status" value="1"/>
</dbReference>
<accession>A0A2K9MEK2</accession>
<comment type="similarity">
    <text evidence="1">Belongs to the enoyl-CoA hydratase/isomerase family.</text>
</comment>
<dbReference type="PANTHER" id="PTHR43602">
    <property type="match status" value="1"/>
</dbReference>
<dbReference type="NCBIfam" id="NF006008">
    <property type="entry name" value="PRK08139.1"/>
    <property type="match status" value="1"/>
</dbReference>
<evidence type="ECO:0000256" key="7">
    <source>
        <dbReference type="SAM" id="MobiDB-lite"/>
    </source>
</evidence>
<dbReference type="OrthoDB" id="9795613at2"/>
<dbReference type="KEGG" id="paru:CYR75_00185"/>
<sequence length="277" mass="29309">MSELILRNDTGPIARLVMNSPTNFNALSAEMIAGLYTTLATIANDDEIGVVILAAEGKAFCAGHDLRQMQAARANRDGGRAGYVALFDGCSQLMQLISTLPQPVIAEVQGVATAAGCQLVASCDLAIASEKARFGVNGIDIGLFCSTPAVALSRVIPRKAAFHMLATGEFLSAEEAARLGLVNRTVPAEKLADETMALAEKIAAKLPSAMGMGKRGFYEQLGHDTPSAYEAACDTMVANMMLRDTDEGINAFLEKRRPDWDDTAEEEAAPGSDPVRA</sequence>
<organism evidence="8 9">
    <name type="scientific">Paracoccus jeotgali</name>
    <dbReference type="NCBI Taxonomy" id="2065379"/>
    <lineage>
        <taxon>Bacteria</taxon>
        <taxon>Pseudomonadati</taxon>
        <taxon>Pseudomonadota</taxon>
        <taxon>Alphaproteobacteria</taxon>
        <taxon>Rhodobacterales</taxon>
        <taxon>Paracoccaceae</taxon>
        <taxon>Paracoccus</taxon>
    </lineage>
</organism>
<dbReference type="EMBL" id="CP025583">
    <property type="protein sequence ID" value="AUM72935.1"/>
    <property type="molecule type" value="Genomic_DNA"/>
</dbReference>
<evidence type="ECO:0000256" key="6">
    <source>
        <dbReference type="ARBA" id="ARBA00040545"/>
    </source>
</evidence>
<evidence type="ECO:0000313" key="9">
    <source>
        <dbReference type="Proteomes" id="UP000234882"/>
    </source>
</evidence>
<evidence type="ECO:0000313" key="8">
    <source>
        <dbReference type="EMBL" id="AUM72935.1"/>
    </source>
</evidence>
<dbReference type="GO" id="GO:0016836">
    <property type="term" value="F:hydro-lyase activity"/>
    <property type="evidence" value="ECO:0007669"/>
    <property type="project" value="TreeGrafter"/>
</dbReference>
<gene>
    <name evidence="8" type="ORF">CYR75_00185</name>
</gene>
<dbReference type="AlphaFoldDB" id="A0A2K9MEK2"/>
<dbReference type="GO" id="GO:0006631">
    <property type="term" value="P:fatty acid metabolic process"/>
    <property type="evidence" value="ECO:0007669"/>
    <property type="project" value="UniProtKB-KW"/>
</dbReference>